<dbReference type="OrthoDB" id="29145at2759"/>
<dbReference type="Proteomes" id="UP000031668">
    <property type="component" value="Unassembled WGS sequence"/>
</dbReference>
<dbReference type="PANTHER" id="PTHR23316">
    <property type="entry name" value="IMPORTIN ALPHA"/>
    <property type="match status" value="1"/>
</dbReference>
<protein>
    <submittedName>
        <fullName evidence="5">Importin subunit alpha-5</fullName>
    </submittedName>
</protein>
<proteinExistence type="inferred from homology"/>
<name>A0A0C2IZ87_THEKT</name>
<evidence type="ECO:0000313" key="6">
    <source>
        <dbReference type="Proteomes" id="UP000031668"/>
    </source>
</evidence>
<comment type="similarity">
    <text evidence="1">Belongs to the importin alpha family.</text>
</comment>
<dbReference type="GO" id="GO:0015031">
    <property type="term" value="P:protein transport"/>
    <property type="evidence" value="ECO:0007669"/>
    <property type="project" value="UniProtKB-KW"/>
</dbReference>
<feature type="transmembrane region" description="Helical" evidence="4">
    <location>
        <begin position="402"/>
        <end position="425"/>
    </location>
</feature>
<evidence type="ECO:0000256" key="3">
    <source>
        <dbReference type="ARBA" id="ARBA00022927"/>
    </source>
</evidence>
<dbReference type="AlphaFoldDB" id="A0A0C2IZ87"/>
<accession>A0A0C2IZ87</accession>
<dbReference type="EMBL" id="JWZT01001958">
    <property type="protein sequence ID" value="KII70834.1"/>
    <property type="molecule type" value="Genomic_DNA"/>
</dbReference>
<dbReference type="InterPro" id="IPR011989">
    <property type="entry name" value="ARM-like"/>
</dbReference>
<comment type="caution">
    <text evidence="5">The sequence shown here is derived from an EMBL/GenBank/DDBJ whole genome shotgun (WGS) entry which is preliminary data.</text>
</comment>
<evidence type="ECO:0000256" key="1">
    <source>
        <dbReference type="ARBA" id="ARBA00010394"/>
    </source>
</evidence>
<evidence type="ECO:0000313" key="5">
    <source>
        <dbReference type="EMBL" id="KII70834.1"/>
    </source>
</evidence>
<evidence type="ECO:0000256" key="2">
    <source>
        <dbReference type="ARBA" id="ARBA00022448"/>
    </source>
</evidence>
<dbReference type="Gene3D" id="1.25.10.10">
    <property type="entry name" value="Leucine-rich Repeat Variant"/>
    <property type="match status" value="1"/>
</dbReference>
<keyword evidence="4" id="KW-0472">Membrane</keyword>
<dbReference type="SUPFAM" id="SSF48371">
    <property type="entry name" value="ARM repeat"/>
    <property type="match status" value="1"/>
</dbReference>
<dbReference type="InterPro" id="IPR016024">
    <property type="entry name" value="ARM-type_fold"/>
</dbReference>
<evidence type="ECO:0000256" key="4">
    <source>
        <dbReference type="SAM" id="Phobius"/>
    </source>
</evidence>
<keyword evidence="6" id="KW-1185">Reference proteome</keyword>
<gene>
    <name evidence="5" type="ORF">RF11_01278</name>
</gene>
<organism evidence="5 6">
    <name type="scientific">Thelohanellus kitauei</name>
    <name type="common">Myxosporean</name>
    <dbReference type="NCBI Taxonomy" id="669202"/>
    <lineage>
        <taxon>Eukaryota</taxon>
        <taxon>Metazoa</taxon>
        <taxon>Cnidaria</taxon>
        <taxon>Myxozoa</taxon>
        <taxon>Myxosporea</taxon>
        <taxon>Bivalvulida</taxon>
        <taxon>Platysporina</taxon>
        <taxon>Myxobolidae</taxon>
        <taxon>Thelohanellus</taxon>
    </lineage>
</organism>
<dbReference type="InterPro" id="IPR000225">
    <property type="entry name" value="Armadillo"/>
</dbReference>
<keyword evidence="4" id="KW-0812">Transmembrane</keyword>
<keyword evidence="2" id="KW-0813">Transport</keyword>
<dbReference type="OMA" id="QVIMEEF"/>
<keyword evidence="3" id="KW-0653">Protein transport</keyword>
<dbReference type="SMART" id="SM00185">
    <property type="entry name" value="ARM"/>
    <property type="match status" value="5"/>
</dbReference>
<keyword evidence="4" id="KW-1133">Transmembrane helix</keyword>
<reference evidence="5 6" key="1">
    <citation type="journal article" date="2014" name="Genome Biol. Evol.">
        <title>The genome of the myxosporean Thelohanellus kitauei shows adaptations to nutrient acquisition within its fish host.</title>
        <authorList>
            <person name="Yang Y."/>
            <person name="Xiong J."/>
            <person name="Zhou Z."/>
            <person name="Huo F."/>
            <person name="Miao W."/>
            <person name="Ran C."/>
            <person name="Liu Y."/>
            <person name="Zhang J."/>
            <person name="Feng J."/>
            <person name="Wang M."/>
            <person name="Wang M."/>
            <person name="Wang L."/>
            <person name="Yao B."/>
        </authorList>
    </citation>
    <scope>NUCLEOTIDE SEQUENCE [LARGE SCALE GENOMIC DNA]</scope>
    <source>
        <strain evidence="5">Wuqing</strain>
    </source>
</reference>
<sequence>MDPYRERPKRFKDFQKSYDFIRRDRVRKMVVLKKDKFDQMLEEMHNEEMAVAEKLDQAIITSTDDVLKLVQECDSSNIDVAYHAIFNFLLYLCRKQELFLDTFLETDVKYNIACALTNIASGDFRHTSYLLEESVIAALSSLLCDTNTCLVEQSIWALSNIIGDGPEPRNFVLRSNILSALYQPLNLHYKSIPVMKHLSLMLINICYNKDAEVPIEYVPQIISILDVLLAQNDENILDAVLWSMTYLSDCSSNYVSLLFESGIVDKIYKFLYTSEKMIVDIFKIVSQFSTNEHIQFLLNNGIYVHLRQFLNAQNSCLKKEIYWVLSNIAAGTRSQMLTVLSSDFFPEIIKNLEEGPYEVKREACWVIINVIHGCIDQEVEPFIDSKLLYSFRCFMVTRNIQMFIAVLVTMKVLLRVKLLLFIALFGRK</sequence>